<evidence type="ECO:0000313" key="1">
    <source>
        <dbReference type="EMBL" id="CAG6610778.1"/>
    </source>
</evidence>
<dbReference type="AlphaFoldDB" id="A0A8D8PRK3"/>
<proteinExistence type="predicted"/>
<organism evidence="1">
    <name type="scientific">Cacopsylla melanoneura</name>
    <dbReference type="NCBI Taxonomy" id="428564"/>
    <lineage>
        <taxon>Eukaryota</taxon>
        <taxon>Metazoa</taxon>
        <taxon>Ecdysozoa</taxon>
        <taxon>Arthropoda</taxon>
        <taxon>Hexapoda</taxon>
        <taxon>Insecta</taxon>
        <taxon>Pterygota</taxon>
        <taxon>Neoptera</taxon>
        <taxon>Paraneoptera</taxon>
        <taxon>Hemiptera</taxon>
        <taxon>Sternorrhyncha</taxon>
        <taxon>Psylloidea</taxon>
        <taxon>Psyllidae</taxon>
        <taxon>Psyllinae</taxon>
        <taxon>Cacopsylla</taxon>
    </lineage>
</organism>
<sequence length="132" mass="15529">MSIGQFEIPLTLKNVTLFQSRYTFRTCTRNTTWRKEEKIYLTEASIGYPIREFYTLYKKDDFSHHRVIVVARRMFNRLGQDRATGAHDTPVHGKLGAGFRTDETHITRVLVLHQLVHVLRQGVAFYFVLRDL</sequence>
<name>A0A8D8PRK3_9HEMI</name>
<accession>A0A8D8PRK3</accession>
<protein>
    <submittedName>
        <fullName evidence="1">Uncharacterized protein</fullName>
    </submittedName>
</protein>
<reference evidence="1" key="1">
    <citation type="submission" date="2021-05" db="EMBL/GenBank/DDBJ databases">
        <authorList>
            <person name="Alioto T."/>
            <person name="Alioto T."/>
            <person name="Gomez Garrido J."/>
        </authorList>
    </citation>
    <scope>NUCLEOTIDE SEQUENCE</scope>
</reference>
<dbReference type="EMBL" id="HBUF01019615">
    <property type="protein sequence ID" value="CAG6610779.1"/>
    <property type="molecule type" value="Transcribed_RNA"/>
</dbReference>
<dbReference type="EMBL" id="HBUF01019614">
    <property type="protein sequence ID" value="CAG6610778.1"/>
    <property type="molecule type" value="Transcribed_RNA"/>
</dbReference>